<evidence type="ECO:0000313" key="4">
    <source>
        <dbReference type="Proteomes" id="UP000245802"/>
    </source>
</evidence>
<gene>
    <name evidence="3" type="ORF">C1280_21250</name>
</gene>
<dbReference type="Gene3D" id="3.30.70.100">
    <property type="match status" value="1"/>
</dbReference>
<dbReference type="PANTHER" id="PTHR33336">
    <property type="entry name" value="QUINOL MONOOXYGENASE YGIN-RELATED"/>
    <property type="match status" value="1"/>
</dbReference>
<sequence>MLRALMFAAPFTLLLAAGTRTNAADEELPIVKMLKSKLKDEKKTFAILVTFKVKAGNEKKFEEAFVPCLAATRKEAGCVAYVLNRDTEDPTTYIMYESFKGIPGIEAHMKEKHTQTLLATVVPMCDGEPKIKVLTVPE</sequence>
<keyword evidence="4" id="KW-1185">Reference proteome</keyword>
<keyword evidence="1" id="KW-0732">Signal</keyword>
<feature type="domain" description="ABM" evidence="2">
    <location>
        <begin position="45"/>
        <end position="134"/>
    </location>
</feature>
<dbReference type="EMBL" id="CP025958">
    <property type="protein sequence ID" value="AWM39262.1"/>
    <property type="molecule type" value="Genomic_DNA"/>
</dbReference>
<dbReference type="InterPro" id="IPR050744">
    <property type="entry name" value="AI-2_Isomerase_LsrG"/>
</dbReference>
<proteinExistence type="predicted"/>
<dbReference type="InterPro" id="IPR007138">
    <property type="entry name" value="ABM_dom"/>
</dbReference>
<dbReference type="InterPro" id="IPR011008">
    <property type="entry name" value="Dimeric_a/b-barrel"/>
</dbReference>
<dbReference type="SUPFAM" id="SSF54909">
    <property type="entry name" value="Dimeric alpha+beta barrel"/>
    <property type="match status" value="1"/>
</dbReference>
<dbReference type="AlphaFoldDB" id="A0A2Z3H4K5"/>
<evidence type="ECO:0000259" key="2">
    <source>
        <dbReference type="PROSITE" id="PS51725"/>
    </source>
</evidence>
<feature type="signal peptide" evidence="1">
    <location>
        <begin position="1"/>
        <end position="23"/>
    </location>
</feature>
<dbReference type="KEGG" id="gog:C1280_21250"/>
<dbReference type="PROSITE" id="PS51725">
    <property type="entry name" value="ABM"/>
    <property type="match status" value="1"/>
</dbReference>
<dbReference type="OrthoDB" id="9806189at2"/>
<feature type="chain" id="PRO_5016358871" description="ABM domain-containing protein" evidence="1">
    <location>
        <begin position="24"/>
        <end position="138"/>
    </location>
</feature>
<evidence type="ECO:0000256" key="1">
    <source>
        <dbReference type="SAM" id="SignalP"/>
    </source>
</evidence>
<name>A0A2Z3H4K5_9BACT</name>
<accession>A0A2Z3H4K5</accession>
<dbReference type="GO" id="GO:0003824">
    <property type="term" value="F:catalytic activity"/>
    <property type="evidence" value="ECO:0007669"/>
    <property type="project" value="TreeGrafter"/>
</dbReference>
<dbReference type="PANTHER" id="PTHR33336:SF15">
    <property type="entry name" value="ABM DOMAIN-CONTAINING PROTEIN"/>
    <property type="match status" value="1"/>
</dbReference>
<dbReference type="Pfam" id="PF03992">
    <property type="entry name" value="ABM"/>
    <property type="match status" value="1"/>
</dbReference>
<organism evidence="3 4">
    <name type="scientific">Gemmata obscuriglobus</name>
    <dbReference type="NCBI Taxonomy" id="114"/>
    <lineage>
        <taxon>Bacteria</taxon>
        <taxon>Pseudomonadati</taxon>
        <taxon>Planctomycetota</taxon>
        <taxon>Planctomycetia</taxon>
        <taxon>Gemmatales</taxon>
        <taxon>Gemmataceae</taxon>
        <taxon>Gemmata</taxon>
    </lineage>
</organism>
<dbReference type="Proteomes" id="UP000245802">
    <property type="component" value="Chromosome"/>
</dbReference>
<dbReference type="RefSeq" id="WP_010050889.1">
    <property type="nucleotide sequence ID" value="NZ_CP025958.1"/>
</dbReference>
<reference evidence="3 4" key="1">
    <citation type="submission" date="2018-01" db="EMBL/GenBank/DDBJ databases">
        <title>G. obscuriglobus.</title>
        <authorList>
            <person name="Franke J."/>
            <person name="Blomberg W."/>
            <person name="Selmecki A."/>
        </authorList>
    </citation>
    <scope>NUCLEOTIDE SEQUENCE [LARGE SCALE GENOMIC DNA]</scope>
    <source>
        <strain evidence="3 4">DSM 5831</strain>
    </source>
</reference>
<protein>
    <recommendedName>
        <fullName evidence="2">ABM domain-containing protein</fullName>
    </recommendedName>
</protein>
<evidence type="ECO:0000313" key="3">
    <source>
        <dbReference type="EMBL" id="AWM39262.1"/>
    </source>
</evidence>